<evidence type="ECO:0000313" key="6">
    <source>
        <dbReference type="Proteomes" id="UP001162131"/>
    </source>
</evidence>
<keyword evidence="6" id="KW-1185">Reference proteome</keyword>
<evidence type="ECO:0000256" key="1">
    <source>
        <dbReference type="ARBA" id="ARBA00004308"/>
    </source>
</evidence>
<dbReference type="Gene3D" id="3.40.50.300">
    <property type="entry name" value="P-loop containing nucleotide triphosphate hydrolases"/>
    <property type="match status" value="1"/>
</dbReference>
<evidence type="ECO:0000313" key="5">
    <source>
        <dbReference type="EMBL" id="CAG9332209.1"/>
    </source>
</evidence>
<dbReference type="InterPro" id="IPR001806">
    <property type="entry name" value="Small_GTPase"/>
</dbReference>
<dbReference type="InterPro" id="IPR050209">
    <property type="entry name" value="Rab_GTPases_membrane_traffic"/>
</dbReference>
<dbReference type="PANTHER" id="PTHR47979">
    <property type="entry name" value="DRAB11-RELATED"/>
    <property type="match status" value="1"/>
</dbReference>
<name>A0AAU9JY57_9CILI</name>
<evidence type="ECO:0000256" key="3">
    <source>
        <dbReference type="ARBA" id="ARBA00022741"/>
    </source>
</evidence>
<proteinExistence type="inferred from homology"/>
<dbReference type="SMART" id="SM00176">
    <property type="entry name" value="RAN"/>
    <property type="match status" value="1"/>
</dbReference>
<sequence>MSYSFLFKYIIIGDTAVGKSCLLLQFTDKRFRSDHDLTIGVEFGAKAILVNGKAIHLQIWDTAGQESFRSITRAYYRGAVGALLVFDMTRRSSFASLHKWLEETRNNGNPEMVILLVANKCDLDSERTVTREEALEFAEANQLQYIETSAKTGVNVEEAFTIVGREIVNRIDNGEIDPCQHFGIKVGQEFKKNSMSKGCSC</sequence>
<dbReference type="PROSITE" id="PS51419">
    <property type="entry name" value="RAB"/>
    <property type="match status" value="1"/>
</dbReference>
<dbReference type="Proteomes" id="UP001162131">
    <property type="component" value="Unassembled WGS sequence"/>
</dbReference>
<keyword evidence="3" id="KW-0547">Nucleotide-binding</keyword>
<organism evidence="5 6">
    <name type="scientific">Blepharisma stoltei</name>
    <dbReference type="NCBI Taxonomy" id="1481888"/>
    <lineage>
        <taxon>Eukaryota</taxon>
        <taxon>Sar</taxon>
        <taxon>Alveolata</taxon>
        <taxon>Ciliophora</taxon>
        <taxon>Postciliodesmatophora</taxon>
        <taxon>Heterotrichea</taxon>
        <taxon>Heterotrichida</taxon>
        <taxon>Blepharismidae</taxon>
        <taxon>Blepharisma</taxon>
    </lineage>
</organism>
<evidence type="ECO:0000256" key="2">
    <source>
        <dbReference type="ARBA" id="ARBA00006270"/>
    </source>
</evidence>
<reference evidence="5" key="1">
    <citation type="submission" date="2021-09" db="EMBL/GenBank/DDBJ databases">
        <authorList>
            <consortium name="AG Swart"/>
            <person name="Singh M."/>
            <person name="Singh A."/>
            <person name="Seah K."/>
            <person name="Emmerich C."/>
        </authorList>
    </citation>
    <scope>NUCLEOTIDE SEQUENCE</scope>
    <source>
        <strain evidence="5">ATCC30299</strain>
    </source>
</reference>
<dbReference type="EMBL" id="CAJZBQ010000054">
    <property type="protein sequence ID" value="CAG9332209.1"/>
    <property type="molecule type" value="Genomic_DNA"/>
</dbReference>
<dbReference type="Pfam" id="PF00071">
    <property type="entry name" value="Ras"/>
    <property type="match status" value="1"/>
</dbReference>
<dbReference type="SMART" id="SM00173">
    <property type="entry name" value="RAS"/>
    <property type="match status" value="1"/>
</dbReference>
<dbReference type="SMART" id="SM00175">
    <property type="entry name" value="RAB"/>
    <property type="match status" value="1"/>
</dbReference>
<accession>A0AAU9JY57</accession>
<comment type="caution">
    <text evidence="5">The sequence shown here is derived from an EMBL/GenBank/DDBJ whole genome shotgun (WGS) entry which is preliminary data.</text>
</comment>
<dbReference type="PRINTS" id="PR00449">
    <property type="entry name" value="RASTRNSFRMNG"/>
</dbReference>
<dbReference type="SUPFAM" id="SSF52540">
    <property type="entry name" value="P-loop containing nucleoside triphosphate hydrolases"/>
    <property type="match status" value="1"/>
</dbReference>
<evidence type="ECO:0000256" key="4">
    <source>
        <dbReference type="ARBA" id="ARBA00023136"/>
    </source>
</evidence>
<dbReference type="AlphaFoldDB" id="A0AAU9JY57"/>
<dbReference type="PROSITE" id="PS51421">
    <property type="entry name" value="RAS"/>
    <property type="match status" value="1"/>
</dbReference>
<dbReference type="GO" id="GO:0012505">
    <property type="term" value="C:endomembrane system"/>
    <property type="evidence" value="ECO:0007669"/>
    <property type="project" value="UniProtKB-SubCell"/>
</dbReference>
<dbReference type="GO" id="GO:0003924">
    <property type="term" value="F:GTPase activity"/>
    <property type="evidence" value="ECO:0007669"/>
    <property type="project" value="InterPro"/>
</dbReference>
<dbReference type="NCBIfam" id="TIGR00231">
    <property type="entry name" value="small_GTP"/>
    <property type="match status" value="1"/>
</dbReference>
<comment type="similarity">
    <text evidence="2">Belongs to the small GTPase superfamily. Rab family.</text>
</comment>
<dbReference type="InterPro" id="IPR005225">
    <property type="entry name" value="Small_GTP-bd"/>
</dbReference>
<gene>
    <name evidence="5" type="ORF">BSTOLATCC_MIC55661</name>
</gene>
<dbReference type="SMART" id="SM00174">
    <property type="entry name" value="RHO"/>
    <property type="match status" value="1"/>
</dbReference>
<dbReference type="PROSITE" id="PS51420">
    <property type="entry name" value="RHO"/>
    <property type="match status" value="1"/>
</dbReference>
<dbReference type="FunFam" id="3.40.50.300:FF:000586">
    <property type="entry name" value="Rab family GTPase"/>
    <property type="match status" value="1"/>
</dbReference>
<dbReference type="GO" id="GO:0005525">
    <property type="term" value="F:GTP binding"/>
    <property type="evidence" value="ECO:0007669"/>
    <property type="project" value="InterPro"/>
</dbReference>
<protein>
    <submittedName>
        <fullName evidence="5">Uncharacterized protein</fullName>
    </submittedName>
</protein>
<keyword evidence="4" id="KW-0472">Membrane</keyword>
<comment type="subcellular location">
    <subcellularLocation>
        <location evidence="1">Endomembrane system</location>
    </subcellularLocation>
</comment>
<dbReference type="InterPro" id="IPR027417">
    <property type="entry name" value="P-loop_NTPase"/>
</dbReference>